<gene>
    <name evidence="2" type="ORF">CR513_07701</name>
</gene>
<evidence type="ECO:0000256" key="1">
    <source>
        <dbReference type="SAM" id="MobiDB-lite"/>
    </source>
</evidence>
<organism evidence="2 3">
    <name type="scientific">Mucuna pruriens</name>
    <name type="common">Velvet bean</name>
    <name type="synonym">Dolichos pruriens</name>
    <dbReference type="NCBI Taxonomy" id="157652"/>
    <lineage>
        <taxon>Eukaryota</taxon>
        <taxon>Viridiplantae</taxon>
        <taxon>Streptophyta</taxon>
        <taxon>Embryophyta</taxon>
        <taxon>Tracheophyta</taxon>
        <taxon>Spermatophyta</taxon>
        <taxon>Magnoliopsida</taxon>
        <taxon>eudicotyledons</taxon>
        <taxon>Gunneridae</taxon>
        <taxon>Pentapetalae</taxon>
        <taxon>rosids</taxon>
        <taxon>fabids</taxon>
        <taxon>Fabales</taxon>
        <taxon>Fabaceae</taxon>
        <taxon>Papilionoideae</taxon>
        <taxon>50 kb inversion clade</taxon>
        <taxon>NPAAA clade</taxon>
        <taxon>indigoferoid/millettioid clade</taxon>
        <taxon>Phaseoleae</taxon>
        <taxon>Mucuna</taxon>
    </lineage>
</organism>
<evidence type="ECO:0008006" key="4">
    <source>
        <dbReference type="Google" id="ProtNLM"/>
    </source>
</evidence>
<name>A0A371HZ94_MUCPR</name>
<dbReference type="PANTHER" id="PTHR33223:SF10">
    <property type="entry name" value="AMINOTRANSFERASE-LIKE PLANT MOBILE DOMAIN-CONTAINING PROTEIN"/>
    <property type="match status" value="1"/>
</dbReference>
<dbReference type="Proteomes" id="UP000257109">
    <property type="component" value="Unassembled WGS sequence"/>
</dbReference>
<sequence length="217" mass="24484">MEKPGGGATPPIESIQVFWAQLFSEEIDGTPIPPNFREPTIKPFDGTQNPHIHLQAFQTQMYISGGNDSLSCKLFSRTLRANKTKRLEETDLFNIRQAKGETLKSYLAWFNNATVRVNDPNHKFFVKAFQKGLRPGQFRDQADQLDAKRQLATYDIRPAQQIGQKGEDKYPQKPKDYPLTLTPLAREKGADIARHLPYPPMEIPEGSKGSEDGSQPT</sequence>
<evidence type="ECO:0000313" key="3">
    <source>
        <dbReference type="Proteomes" id="UP000257109"/>
    </source>
</evidence>
<feature type="non-terminal residue" evidence="2">
    <location>
        <position position="1"/>
    </location>
</feature>
<proteinExistence type="predicted"/>
<feature type="region of interest" description="Disordered" evidence="1">
    <location>
        <begin position="188"/>
        <end position="217"/>
    </location>
</feature>
<reference evidence="2" key="1">
    <citation type="submission" date="2018-05" db="EMBL/GenBank/DDBJ databases">
        <title>Draft genome of Mucuna pruriens seed.</title>
        <authorList>
            <person name="Nnadi N.E."/>
            <person name="Vos R."/>
            <person name="Hasami M.H."/>
            <person name="Devisetty U.K."/>
            <person name="Aguiy J.C."/>
        </authorList>
    </citation>
    <scope>NUCLEOTIDE SEQUENCE [LARGE SCALE GENOMIC DNA]</scope>
    <source>
        <strain evidence="2">JCA_2017</strain>
    </source>
</reference>
<dbReference type="OrthoDB" id="1752139at2759"/>
<dbReference type="EMBL" id="QJKJ01001339">
    <property type="protein sequence ID" value="RDY08102.1"/>
    <property type="molecule type" value="Genomic_DNA"/>
</dbReference>
<accession>A0A371HZ94</accession>
<dbReference type="AlphaFoldDB" id="A0A371HZ94"/>
<comment type="caution">
    <text evidence="2">The sequence shown here is derived from an EMBL/GenBank/DDBJ whole genome shotgun (WGS) entry which is preliminary data.</text>
</comment>
<dbReference type="PANTHER" id="PTHR33223">
    <property type="entry name" value="CCHC-TYPE DOMAIN-CONTAINING PROTEIN"/>
    <property type="match status" value="1"/>
</dbReference>
<keyword evidence="3" id="KW-1185">Reference proteome</keyword>
<evidence type="ECO:0000313" key="2">
    <source>
        <dbReference type="EMBL" id="RDY08102.1"/>
    </source>
</evidence>
<protein>
    <recommendedName>
        <fullName evidence="4">Retrotransposon gag domain-containing protein</fullName>
    </recommendedName>
</protein>